<dbReference type="RefSeq" id="WP_162844633.1">
    <property type="nucleotide sequence ID" value="NZ_FOIR01000001.1"/>
</dbReference>
<reference evidence="3" key="1">
    <citation type="submission" date="2016-10" db="EMBL/GenBank/DDBJ databases">
        <authorList>
            <person name="Varghese N."/>
            <person name="Submissions S."/>
        </authorList>
    </citation>
    <scope>NUCLEOTIDE SEQUENCE [LARGE SCALE GENOMIC DNA]</scope>
    <source>
        <strain evidence="3">CGMCC 1.12402</strain>
    </source>
</reference>
<accession>A0A1I0MAV9</accession>
<evidence type="ECO:0000313" key="2">
    <source>
        <dbReference type="EMBL" id="SEV85258.1"/>
    </source>
</evidence>
<keyword evidence="2" id="KW-0808">Transferase</keyword>
<dbReference type="PANTHER" id="PTHR34203">
    <property type="entry name" value="METHYLTRANSFERASE, FKBM FAMILY PROTEIN"/>
    <property type="match status" value="1"/>
</dbReference>
<sequence length="281" mass="32552">MSKAKSDSIWQKLLRHLLRFIYPLELREKLSYRLQGLFPDLGEHNISFEFNRSLRFDLSKKDIGHIPIIYNGFYEKEVTKVVLKLAKQGGVLIDVGANYGYFSCIWAAQNKKNQVHAFEASSLNIAPLKNNIDKNKLTNQVNIVPYALGREKGILNFCHEREKQQTGWGGFTLNKDRESEMVEVQTLDTYAQLNNISNIDLLKIDTEGADTWVLQGAIQLIKKQRIKHIFFEHNLPRMSLLKINPSTAKDFLEENGYIVENISEMEYYAYPKESLIKLEKH</sequence>
<dbReference type="InterPro" id="IPR052514">
    <property type="entry name" value="SAM-dependent_MTase"/>
</dbReference>
<dbReference type="Gene3D" id="3.40.50.150">
    <property type="entry name" value="Vaccinia Virus protein VP39"/>
    <property type="match status" value="1"/>
</dbReference>
<dbReference type="SUPFAM" id="SSF53335">
    <property type="entry name" value="S-adenosyl-L-methionine-dependent methyltransferases"/>
    <property type="match status" value="1"/>
</dbReference>
<proteinExistence type="predicted"/>
<organism evidence="2 3">
    <name type="scientific">Roseivirga pacifica</name>
    <dbReference type="NCBI Taxonomy" id="1267423"/>
    <lineage>
        <taxon>Bacteria</taxon>
        <taxon>Pseudomonadati</taxon>
        <taxon>Bacteroidota</taxon>
        <taxon>Cytophagia</taxon>
        <taxon>Cytophagales</taxon>
        <taxon>Roseivirgaceae</taxon>
        <taxon>Roseivirga</taxon>
    </lineage>
</organism>
<keyword evidence="2" id="KW-0489">Methyltransferase</keyword>
<dbReference type="InterPro" id="IPR006342">
    <property type="entry name" value="FkbM_mtfrase"/>
</dbReference>
<dbReference type="GO" id="GO:0008168">
    <property type="term" value="F:methyltransferase activity"/>
    <property type="evidence" value="ECO:0007669"/>
    <property type="project" value="UniProtKB-KW"/>
</dbReference>
<dbReference type="GO" id="GO:0032259">
    <property type="term" value="P:methylation"/>
    <property type="evidence" value="ECO:0007669"/>
    <property type="project" value="UniProtKB-KW"/>
</dbReference>
<dbReference type="GeneID" id="99984982"/>
<dbReference type="AlphaFoldDB" id="A0A1I0MAV9"/>
<dbReference type="PANTHER" id="PTHR34203:SF15">
    <property type="entry name" value="SLL1173 PROTEIN"/>
    <property type="match status" value="1"/>
</dbReference>
<keyword evidence="3" id="KW-1185">Reference proteome</keyword>
<dbReference type="EMBL" id="FOIR01000001">
    <property type="protein sequence ID" value="SEV85258.1"/>
    <property type="molecule type" value="Genomic_DNA"/>
</dbReference>
<gene>
    <name evidence="2" type="ORF">SAMN05216290_0218</name>
</gene>
<dbReference type="InterPro" id="IPR029063">
    <property type="entry name" value="SAM-dependent_MTases_sf"/>
</dbReference>
<protein>
    <submittedName>
        <fullName evidence="2">Methyltransferase, FkbM family</fullName>
    </submittedName>
</protein>
<feature type="domain" description="Methyltransferase FkbM" evidence="1">
    <location>
        <begin position="94"/>
        <end position="258"/>
    </location>
</feature>
<dbReference type="Pfam" id="PF05050">
    <property type="entry name" value="Methyltransf_21"/>
    <property type="match status" value="1"/>
</dbReference>
<name>A0A1I0MAV9_9BACT</name>
<dbReference type="NCBIfam" id="TIGR01444">
    <property type="entry name" value="fkbM_fam"/>
    <property type="match status" value="1"/>
</dbReference>
<dbReference type="Proteomes" id="UP000199437">
    <property type="component" value="Unassembled WGS sequence"/>
</dbReference>
<dbReference type="STRING" id="1267423.SAMN05216290_0218"/>
<evidence type="ECO:0000313" key="3">
    <source>
        <dbReference type="Proteomes" id="UP000199437"/>
    </source>
</evidence>
<evidence type="ECO:0000259" key="1">
    <source>
        <dbReference type="Pfam" id="PF05050"/>
    </source>
</evidence>